<keyword evidence="1" id="KW-1185">Reference proteome</keyword>
<name>A0A914PM74_9BILA</name>
<accession>A0A914PM74</accession>
<dbReference type="AlphaFoldDB" id="A0A914PM74"/>
<proteinExistence type="predicted"/>
<reference evidence="2" key="1">
    <citation type="submission" date="2022-11" db="UniProtKB">
        <authorList>
            <consortium name="WormBaseParasite"/>
        </authorList>
    </citation>
    <scope>IDENTIFICATION</scope>
</reference>
<evidence type="ECO:0000313" key="1">
    <source>
        <dbReference type="Proteomes" id="UP000887578"/>
    </source>
</evidence>
<protein>
    <submittedName>
        <fullName evidence="2">Uncharacterized protein</fullName>
    </submittedName>
</protein>
<sequence>MDEKHVCEMREYNLEKILQNHQNFILSPNFEIRTKIKDGEVRKTLIIFDKENRNLCYTYFYHKNDNRYLCNGCKQLGKAISAKMYKNDENEEYIILSNAKHVCILRPYISEKKEIILQSPDFIFMEATKSGTPKLFIFSEKNKKFCYIFSPIFGDNKQNKYYCLGCEQKDTKEKFVQSMDGRMLKGIVTVFLCKDEINGEYYIRMKDGQKHICEKKKYEPEKYDLEILIPPSNFILFCEKGKKPGSISLAIFHEDDSSLCYKFYYSSAMKCFRCFECEKKKSRVSAKIHVNEDGIEYITVKQKKHLCSPIKVSAIYKQPGVKILKESGLNLKQTINKKKKVDESKILRLPNYELQKNKAGVPNGKLIIFATNDKSQCYSYYFSNCSKYYFCSKCKNKNISVTAKLHKDDETGEQYITLGSREHLCEPIKYEPENENIDSSNFMIVNKNDGTKLTKLLLFTSAEKTLYYEYTFQEKLNLFLCMPCNSKSKRCSAKLFEDKNGKEYIKLLKNNHICSPKTYKTDKFQPKIILEFNNFMLLSNNDGKPNSKLVIFDPQKNGFVYEYNLMKENRFLCRHCSKKHKTLTAEMFEKENGEKYFELSSPLEQHICDSKKYMVEKNVANKILSNSFVIQFNNSGEPKTRLTIFDENDTNYGYDYYLKKSLNTFFCCGCLNEKKKYISAKILTDKNGKQNVELGKSEHCCKIRNFKEKNRIFEDFTFEENGKVIIAKQNLNNKTIFHKFNFDENLDAFYCIKCKGKQRKSKYVIANICSDKSGQEFLFLNDFHCCISKKK</sequence>
<dbReference type="Proteomes" id="UP000887578">
    <property type="component" value="Unplaced"/>
</dbReference>
<organism evidence="1 2">
    <name type="scientific">Panagrolaimus davidi</name>
    <dbReference type="NCBI Taxonomy" id="227884"/>
    <lineage>
        <taxon>Eukaryota</taxon>
        <taxon>Metazoa</taxon>
        <taxon>Ecdysozoa</taxon>
        <taxon>Nematoda</taxon>
        <taxon>Chromadorea</taxon>
        <taxon>Rhabditida</taxon>
        <taxon>Tylenchina</taxon>
        <taxon>Panagrolaimomorpha</taxon>
        <taxon>Panagrolaimoidea</taxon>
        <taxon>Panagrolaimidae</taxon>
        <taxon>Panagrolaimus</taxon>
    </lineage>
</organism>
<dbReference type="WBParaSite" id="PDA_v2.g1703.t1">
    <property type="protein sequence ID" value="PDA_v2.g1703.t1"/>
    <property type="gene ID" value="PDA_v2.g1703"/>
</dbReference>
<evidence type="ECO:0000313" key="2">
    <source>
        <dbReference type="WBParaSite" id="PDA_v2.g1703.t1"/>
    </source>
</evidence>